<gene>
    <name evidence="6" type="ORF">FKG94_12535</name>
</gene>
<keyword evidence="2" id="KW-0058">Aromatic hydrocarbons catabolism</keyword>
<proteinExistence type="inferred from homology"/>
<dbReference type="Pfam" id="PF00866">
    <property type="entry name" value="Ring_hydroxyl_B"/>
    <property type="match status" value="1"/>
</dbReference>
<accession>A0A545TNU5</accession>
<dbReference type="OrthoDB" id="7062869at2"/>
<evidence type="ECO:0000256" key="2">
    <source>
        <dbReference type="ARBA" id="ARBA00022797"/>
    </source>
</evidence>
<protein>
    <submittedName>
        <fullName evidence="6">Aromatic-ring-hydroxylating dioxygenase subunit beta</fullName>
    </submittedName>
</protein>
<dbReference type="PANTHER" id="PTHR41534">
    <property type="entry name" value="BLR3401 PROTEIN"/>
    <property type="match status" value="1"/>
</dbReference>
<dbReference type="InterPro" id="IPR000391">
    <property type="entry name" value="Rng_hydr_dOase-bsu"/>
</dbReference>
<comment type="caution">
    <text evidence="6">The sequence shown here is derived from an EMBL/GenBank/DDBJ whole genome shotgun (WGS) entry which is preliminary data.</text>
</comment>
<keyword evidence="3 6" id="KW-0223">Dioxygenase</keyword>
<dbReference type="RefSeq" id="WP_142904676.1">
    <property type="nucleotide sequence ID" value="NZ_ML660093.1"/>
</dbReference>
<dbReference type="SUPFAM" id="SSF54427">
    <property type="entry name" value="NTF2-like"/>
    <property type="match status" value="1"/>
</dbReference>
<organism evidence="6 7">
    <name type="scientific">Exilibacterium tricleocarpae</name>
    <dbReference type="NCBI Taxonomy" id="2591008"/>
    <lineage>
        <taxon>Bacteria</taxon>
        <taxon>Pseudomonadati</taxon>
        <taxon>Pseudomonadota</taxon>
        <taxon>Gammaproteobacteria</taxon>
        <taxon>Cellvibrionales</taxon>
        <taxon>Cellvibrionaceae</taxon>
        <taxon>Exilibacterium</taxon>
    </lineage>
</organism>
<keyword evidence="7" id="KW-1185">Reference proteome</keyword>
<keyword evidence="4" id="KW-0560">Oxidoreductase</keyword>
<reference evidence="6 7" key="1">
    <citation type="submission" date="2019-06" db="EMBL/GenBank/DDBJ databases">
        <title>Whole genome sequence for Cellvibrionaceae sp. R142.</title>
        <authorList>
            <person name="Wang G."/>
        </authorList>
    </citation>
    <scope>NUCLEOTIDE SEQUENCE [LARGE SCALE GENOMIC DNA]</scope>
    <source>
        <strain evidence="6 7">R142</strain>
    </source>
</reference>
<evidence type="ECO:0000256" key="5">
    <source>
        <dbReference type="SAM" id="MobiDB-lite"/>
    </source>
</evidence>
<comment type="similarity">
    <text evidence="1">Belongs to the bacterial ring-hydroxylating dioxygenase beta subunit family.</text>
</comment>
<dbReference type="EMBL" id="VHSG01000012">
    <property type="protein sequence ID" value="TQV78841.1"/>
    <property type="molecule type" value="Genomic_DNA"/>
</dbReference>
<evidence type="ECO:0000313" key="7">
    <source>
        <dbReference type="Proteomes" id="UP000319732"/>
    </source>
</evidence>
<dbReference type="Proteomes" id="UP000319732">
    <property type="component" value="Unassembled WGS sequence"/>
</dbReference>
<dbReference type="PANTHER" id="PTHR41534:SF1">
    <property type="entry name" value="BLR3401 PROTEIN"/>
    <property type="match status" value="1"/>
</dbReference>
<dbReference type="GO" id="GO:0051213">
    <property type="term" value="F:dioxygenase activity"/>
    <property type="evidence" value="ECO:0007669"/>
    <property type="project" value="UniProtKB-KW"/>
</dbReference>
<feature type="compositionally biased region" description="Low complexity" evidence="5">
    <location>
        <begin position="10"/>
        <end position="20"/>
    </location>
</feature>
<dbReference type="InterPro" id="IPR032710">
    <property type="entry name" value="NTF2-like_dom_sf"/>
</dbReference>
<dbReference type="Gene3D" id="3.10.450.50">
    <property type="match status" value="1"/>
</dbReference>
<evidence type="ECO:0000256" key="1">
    <source>
        <dbReference type="ARBA" id="ARBA00009570"/>
    </source>
</evidence>
<dbReference type="CDD" id="cd00667">
    <property type="entry name" value="ring_hydroxylating_dioxygenases_beta"/>
    <property type="match status" value="1"/>
</dbReference>
<feature type="region of interest" description="Disordered" evidence="5">
    <location>
        <begin position="1"/>
        <end position="20"/>
    </location>
</feature>
<evidence type="ECO:0000256" key="3">
    <source>
        <dbReference type="ARBA" id="ARBA00022964"/>
    </source>
</evidence>
<evidence type="ECO:0000256" key="4">
    <source>
        <dbReference type="ARBA" id="ARBA00023002"/>
    </source>
</evidence>
<dbReference type="GO" id="GO:0019380">
    <property type="term" value="P:3-phenylpropionate catabolic process"/>
    <property type="evidence" value="ECO:0007669"/>
    <property type="project" value="TreeGrafter"/>
</dbReference>
<name>A0A545TNU5_9GAMM</name>
<sequence>MTETPPLTDTTPVAGPAAPVTGPAITAATATPAGGVDLAEIERFLYREADLLDGNDLENWMQLFTDDGTYWMPVAPDQQDPHSHISILFENRTLMAVRAANFGHRLSASMQYTIRTSHLISNIRLAALDTATGTCTVKSNFQAVLYYREQTLFAGTYTHNLVRAGDEYKIRQKRVDIINCDANHKSIMTYI</sequence>
<dbReference type="AlphaFoldDB" id="A0A545TNU5"/>
<evidence type="ECO:0000313" key="6">
    <source>
        <dbReference type="EMBL" id="TQV78841.1"/>
    </source>
</evidence>